<keyword evidence="3" id="KW-0274">FAD</keyword>
<dbReference type="InterPro" id="IPR006094">
    <property type="entry name" value="Oxid_FAD_bind_N"/>
</dbReference>
<dbReference type="OrthoDB" id="2151789at2759"/>
<dbReference type="InterPro" id="IPR050416">
    <property type="entry name" value="FAD-linked_Oxidoreductase"/>
</dbReference>
<comment type="caution">
    <text evidence="6">The sequence shown here is derived from an EMBL/GenBank/DDBJ whole genome shotgun (WGS) entry which is preliminary data.</text>
</comment>
<dbReference type="AlphaFoldDB" id="A0A8T9C5X7"/>
<proteinExistence type="inferred from homology"/>
<dbReference type="GO" id="GO:0071949">
    <property type="term" value="F:FAD binding"/>
    <property type="evidence" value="ECO:0007669"/>
    <property type="project" value="InterPro"/>
</dbReference>
<dbReference type="SUPFAM" id="SSF56176">
    <property type="entry name" value="FAD-binding/transporter-associated domain-like"/>
    <property type="match status" value="1"/>
</dbReference>
<keyword evidence="2" id="KW-0285">Flavoprotein</keyword>
<dbReference type="InterPro" id="IPR016166">
    <property type="entry name" value="FAD-bd_PCMH"/>
</dbReference>
<dbReference type="InterPro" id="IPR016169">
    <property type="entry name" value="FAD-bd_PCMH_sub2"/>
</dbReference>
<gene>
    <name evidence="6" type="primary">yanF_0</name>
    <name evidence="6" type="ORF">LSUE1_G005924</name>
</gene>
<keyword evidence="7" id="KW-1185">Reference proteome</keyword>
<dbReference type="Proteomes" id="UP000469558">
    <property type="component" value="Unassembled WGS sequence"/>
</dbReference>
<protein>
    <submittedName>
        <fullName evidence="6">FAD-dependent monooxygenase yanF</fullName>
    </submittedName>
</protein>
<dbReference type="InterPro" id="IPR036318">
    <property type="entry name" value="FAD-bd_PCMH-like_sf"/>
</dbReference>
<dbReference type="PROSITE" id="PS51387">
    <property type="entry name" value="FAD_PCMH"/>
    <property type="match status" value="1"/>
</dbReference>
<evidence type="ECO:0000256" key="3">
    <source>
        <dbReference type="ARBA" id="ARBA00022827"/>
    </source>
</evidence>
<feature type="domain" description="FAD-binding PCMH-type" evidence="5">
    <location>
        <begin position="79"/>
        <end position="250"/>
    </location>
</feature>
<dbReference type="EMBL" id="QGMK01000551">
    <property type="protein sequence ID" value="TVY81095.1"/>
    <property type="molecule type" value="Genomic_DNA"/>
</dbReference>
<reference evidence="6 7" key="1">
    <citation type="submission" date="2018-05" db="EMBL/GenBank/DDBJ databases">
        <title>Genome sequencing and assembly of the regulated plant pathogen Lachnellula willkommii and related sister species for the development of diagnostic species identification markers.</title>
        <authorList>
            <person name="Giroux E."/>
            <person name="Bilodeau G."/>
        </authorList>
    </citation>
    <scope>NUCLEOTIDE SEQUENCE [LARGE SCALE GENOMIC DNA]</scope>
    <source>
        <strain evidence="6 7">CBS 268.59</strain>
    </source>
</reference>
<dbReference type="Gene3D" id="3.30.465.10">
    <property type="match status" value="1"/>
</dbReference>
<sequence>MAPSASVTKLLSTIRIGSAPLMEAEACLSNFESLSEEGKEAARPSTIEKVFPLVFGDITAIESSASFEELKQKPWSTNCWFSPRAILTPASAEQVSSILALVKFLGATFSVQGGGHHHNPGFTSNEGGVVIALSQLNKITISEDKTTAAIGPGLTWLDVYEALDPYGLTVTGGRVPKVGVPGLLLGGGLSFQNSEHGLSCAGVVDYEIVLSDSTIVHANATENTNLFWALKGGHANFGIVTTFTMATVSNKVWAEARLYSPTQNAELIEALMKYHEEIEKNDKATLIFSATSQVTALVFFYTIPVENPEVFNCYYSIPFMGKIVEPGCRTMYQVMRALENLMQPGTLSHKMRTMTSLPDLEMYKAAQESWENQVLALEAAGINHVYLTMVFQPIASSAIKACDVKGGNPLGLKAQNHNWFLILADYKNADDEETIIKSVRTIVDRAEEVSKKNGTYLPFKYANYSSRDQNALASYGAENLARLREIALKYDAEEIFQRLQNGGWLVSKA</sequence>
<dbReference type="PANTHER" id="PTHR42973:SF54">
    <property type="entry name" value="FAD-BINDING PCMH-TYPE DOMAIN-CONTAINING PROTEIN"/>
    <property type="match status" value="1"/>
</dbReference>
<keyword evidence="4" id="KW-0560">Oxidoreductase</keyword>
<dbReference type="Pfam" id="PF01565">
    <property type="entry name" value="FAD_binding_4"/>
    <property type="match status" value="1"/>
</dbReference>
<evidence type="ECO:0000259" key="5">
    <source>
        <dbReference type="PROSITE" id="PS51387"/>
    </source>
</evidence>
<name>A0A8T9C5X7_9HELO</name>
<comment type="similarity">
    <text evidence="1">Belongs to the oxygen-dependent FAD-linked oxidoreductase family.</text>
</comment>
<evidence type="ECO:0000256" key="1">
    <source>
        <dbReference type="ARBA" id="ARBA00005466"/>
    </source>
</evidence>
<dbReference type="GO" id="GO:0004497">
    <property type="term" value="F:monooxygenase activity"/>
    <property type="evidence" value="ECO:0007669"/>
    <property type="project" value="UniProtKB-KW"/>
</dbReference>
<dbReference type="PANTHER" id="PTHR42973">
    <property type="entry name" value="BINDING OXIDOREDUCTASE, PUTATIVE (AFU_ORTHOLOGUE AFUA_1G17690)-RELATED"/>
    <property type="match status" value="1"/>
</dbReference>
<evidence type="ECO:0000313" key="6">
    <source>
        <dbReference type="EMBL" id="TVY81095.1"/>
    </source>
</evidence>
<organism evidence="6 7">
    <name type="scientific">Lachnellula suecica</name>
    <dbReference type="NCBI Taxonomy" id="602035"/>
    <lineage>
        <taxon>Eukaryota</taxon>
        <taxon>Fungi</taxon>
        <taxon>Dikarya</taxon>
        <taxon>Ascomycota</taxon>
        <taxon>Pezizomycotina</taxon>
        <taxon>Leotiomycetes</taxon>
        <taxon>Helotiales</taxon>
        <taxon>Lachnaceae</taxon>
        <taxon>Lachnellula</taxon>
    </lineage>
</organism>
<evidence type="ECO:0000256" key="4">
    <source>
        <dbReference type="ARBA" id="ARBA00023002"/>
    </source>
</evidence>
<keyword evidence="6" id="KW-0503">Monooxygenase</keyword>
<evidence type="ECO:0000256" key="2">
    <source>
        <dbReference type="ARBA" id="ARBA00022630"/>
    </source>
</evidence>
<accession>A0A8T9C5X7</accession>
<evidence type="ECO:0000313" key="7">
    <source>
        <dbReference type="Proteomes" id="UP000469558"/>
    </source>
</evidence>